<proteinExistence type="predicted"/>
<gene>
    <name evidence="1" type="ORF">Dthio_PD0135</name>
</gene>
<organism evidence="1 2">
    <name type="scientific">Desulfonatronospira thiodismutans ASO3-1</name>
    <dbReference type="NCBI Taxonomy" id="555779"/>
    <lineage>
        <taxon>Bacteria</taxon>
        <taxon>Pseudomonadati</taxon>
        <taxon>Thermodesulfobacteriota</taxon>
        <taxon>Desulfovibrionia</taxon>
        <taxon>Desulfovibrionales</taxon>
        <taxon>Desulfonatronovibrionaceae</taxon>
        <taxon>Desulfonatronospira</taxon>
    </lineage>
</organism>
<dbReference type="Gene3D" id="1.20.1440.60">
    <property type="entry name" value="23S rRNA-intervening sequence"/>
    <property type="match status" value="1"/>
</dbReference>
<keyword evidence="2" id="KW-1185">Reference proteome</keyword>
<evidence type="ECO:0000313" key="2">
    <source>
        <dbReference type="Proteomes" id="UP000005496"/>
    </source>
</evidence>
<protein>
    <submittedName>
        <fullName evidence="1">S23 ribosomal protein</fullName>
    </submittedName>
</protein>
<comment type="caution">
    <text evidence="1">The sequence shown here is derived from an EMBL/GenBank/DDBJ whole genome shotgun (WGS) entry which is preliminary data.</text>
</comment>
<sequence>MKIQTFEDLNAWKACRALRIFVSKQVKPSLPRYELYRLGDQLSRSSRSTTANIAEGYGRFHYMDNAKYCSNSRGSCWETLDHLITAHDEGFISDDILHQGRELVYTAVKLINGYMNYLQKAGKSNASTTKEDFAQYHGS</sequence>
<keyword evidence="1" id="KW-0689">Ribosomal protein</keyword>
<keyword evidence="1" id="KW-0687">Ribonucleoprotein</keyword>
<reference evidence="1" key="1">
    <citation type="submission" date="2010-05" db="EMBL/GenBank/DDBJ databases">
        <title>The draft genome of Desulfonatronospira thiodismutans ASO3-1.</title>
        <authorList>
            <consortium name="US DOE Joint Genome Institute (JGI-PGF)"/>
            <person name="Lucas S."/>
            <person name="Copeland A."/>
            <person name="Lapidus A."/>
            <person name="Cheng J.-F."/>
            <person name="Bruce D."/>
            <person name="Goodwin L."/>
            <person name="Pitluck S."/>
            <person name="Chertkov O."/>
            <person name="Brettin T."/>
            <person name="Detter J.C."/>
            <person name="Han C."/>
            <person name="Land M.L."/>
            <person name="Hauser L."/>
            <person name="Kyrpides N."/>
            <person name="Mikhailova N."/>
            <person name="Muyzer G."/>
            <person name="Woyke T."/>
        </authorList>
    </citation>
    <scope>NUCLEOTIDE SEQUENCE [LARGE SCALE GENOMIC DNA]</scope>
    <source>
        <strain evidence="1">ASO3-1</strain>
    </source>
</reference>
<dbReference type="CDD" id="cd16377">
    <property type="entry name" value="23S_rRNA_IVP_like"/>
    <property type="match status" value="1"/>
</dbReference>
<dbReference type="EMBL" id="ACJN02000004">
    <property type="protein sequence ID" value="EFI32828.1"/>
    <property type="molecule type" value="Genomic_DNA"/>
</dbReference>
<dbReference type="GO" id="GO:0005840">
    <property type="term" value="C:ribosome"/>
    <property type="evidence" value="ECO:0007669"/>
    <property type="project" value="UniProtKB-KW"/>
</dbReference>
<dbReference type="Pfam" id="PF05635">
    <property type="entry name" value="23S_rRNA_IVP"/>
    <property type="match status" value="1"/>
</dbReference>
<dbReference type="InterPro" id="IPR036583">
    <property type="entry name" value="23S_rRNA_IVS_sf"/>
</dbReference>
<dbReference type="PANTHER" id="PTHR38471:SF2">
    <property type="entry name" value="FOUR HELIX BUNDLE PROTEIN"/>
    <property type="match status" value="1"/>
</dbReference>
<name>D6SU48_9BACT</name>
<dbReference type="NCBIfam" id="TIGR02436">
    <property type="entry name" value="four helix bundle protein"/>
    <property type="match status" value="1"/>
</dbReference>
<evidence type="ECO:0000313" key="1">
    <source>
        <dbReference type="EMBL" id="EFI32828.1"/>
    </source>
</evidence>
<dbReference type="RefSeq" id="WP_008871524.1">
    <property type="nucleotide sequence ID" value="NZ_ACJN02000004.1"/>
</dbReference>
<dbReference type="AlphaFoldDB" id="D6SU48"/>
<dbReference type="eggNOG" id="ENOG5032WJU">
    <property type="taxonomic scope" value="Bacteria"/>
</dbReference>
<dbReference type="Proteomes" id="UP000005496">
    <property type="component" value="Unassembled WGS sequence"/>
</dbReference>
<dbReference type="InterPro" id="IPR012657">
    <property type="entry name" value="23S_rRNA-intervening_sequence"/>
</dbReference>
<accession>D6SU48</accession>
<dbReference type="PANTHER" id="PTHR38471">
    <property type="entry name" value="FOUR HELIX BUNDLE PROTEIN"/>
    <property type="match status" value="1"/>
</dbReference>
<dbReference type="OrthoDB" id="9800370at2"/>
<dbReference type="SUPFAM" id="SSF158446">
    <property type="entry name" value="IVS-encoded protein-like"/>
    <property type="match status" value="1"/>
</dbReference>